<name>A0A7X6DP23_9BACT</name>
<dbReference type="PROSITE" id="PS51257">
    <property type="entry name" value="PROKAR_LIPOPROTEIN"/>
    <property type="match status" value="1"/>
</dbReference>
<protein>
    <recommendedName>
        <fullName evidence="3">Lipoprotein</fullName>
    </recommendedName>
</protein>
<organism evidence="1 2">
    <name type="scientific">Candidatus Manganitrophus noduliformans</name>
    <dbReference type="NCBI Taxonomy" id="2606439"/>
    <lineage>
        <taxon>Bacteria</taxon>
        <taxon>Pseudomonadati</taxon>
        <taxon>Nitrospirota</taxon>
        <taxon>Nitrospiria</taxon>
        <taxon>Candidatus Troglogloeales</taxon>
        <taxon>Candidatus Manganitrophaceae</taxon>
        <taxon>Candidatus Manganitrophus</taxon>
    </lineage>
</organism>
<sequence>MKRTFLFFIFGFLFFGCVGIDDLSREDYRRGVLYTSSLSTETIAVMPMVGRGANRDYTKTAEKIFYRALTEMRQQTQLISPEEGRARVEASNLGPLLERLKKELSFKKVAEEKDVAELKKVFGTRFLLQTELQQVEVIEGATHVRLQGRLWDIEMGDIIWEGTGESRGYLFLFFPRIPASFEKAAEVASRGLIKRLP</sequence>
<dbReference type="Gene3D" id="3.40.50.10610">
    <property type="entry name" value="ABC-type transport auxiliary lipoprotein component"/>
    <property type="match status" value="1"/>
</dbReference>
<evidence type="ECO:0000313" key="2">
    <source>
        <dbReference type="Proteomes" id="UP000534783"/>
    </source>
</evidence>
<comment type="caution">
    <text evidence="1">The sequence shown here is derived from an EMBL/GenBank/DDBJ whole genome shotgun (WGS) entry which is preliminary data.</text>
</comment>
<reference evidence="1 2" key="1">
    <citation type="journal article" date="2020" name="Nature">
        <title>Bacterial chemolithoautotrophy via manganese oxidation.</title>
        <authorList>
            <person name="Yu H."/>
            <person name="Leadbetter J.R."/>
        </authorList>
    </citation>
    <scope>NUCLEOTIDE SEQUENCE [LARGE SCALE GENOMIC DNA]</scope>
    <source>
        <strain evidence="1 2">Mn-1</strain>
    </source>
</reference>
<dbReference type="EMBL" id="VTOW01000001">
    <property type="protein sequence ID" value="NKE70695.1"/>
    <property type="molecule type" value="Genomic_DNA"/>
</dbReference>
<evidence type="ECO:0008006" key="3">
    <source>
        <dbReference type="Google" id="ProtNLM"/>
    </source>
</evidence>
<dbReference type="RefSeq" id="WP_168058933.1">
    <property type="nucleotide sequence ID" value="NZ_VTOW01000001.1"/>
</dbReference>
<dbReference type="AlphaFoldDB" id="A0A7X6DP23"/>
<keyword evidence="2" id="KW-1185">Reference proteome</keyword>
<accession>A0A7X6DP23</accession>
<proteinExistence type="predicted"/>
<dbReference type="Proteomes" id="UP000534783">
    <property type="component" value="Unassembled WGS sequence"/>
</dbReference>
<evidence type="ECO:0000313" key="1">
    <source>
        <dbReference type="EMBL" id="NKE70695.1"/>
    </source>
</evidence>
<gene>
    <name evidence="1" type="ORF">MNODULE_08090</name>
</gene>